<comment type="caution">
    <text evidence="8">Lacks conserved residue(s) required for the propagation of feature annotation.</text>
</comment>
<keyword evidence="2 8" id="KW-1003">Cell membrane</keyword>
<keyword evidence="7 8" id="KW-0807">Transducer</keyword>
<sequence length="352" mass="41016">MYFKVRSLKSHVVRKWSAKVKPIRHENYTILNDLRIIMFPLKIISLIPLYGTASSYQLGSPTKTLYTIVMRFLMVVTPVYSLYNLHLITAMETSDEPQWIDSSLNFLHYIVTIWFCTKHYQLLEKIINGILKIYEEIKEYGKCVDANEVRFSITFTIIMLTLQCCVIILKIVAIDVSPAFHISIQAILYGFQKIVPDLYIIFISSLMRTVATQFNYLNNITATFTCGIYERTIQNRTSSHTRVLGFVLQMYRKLLRIHNFISDYCTFVLLFYANLFPQILARIHIAEKTNQNIIDNFLTSRIGQPVQFTARGFFTISNRTLFNIFSAVTTYLVILMQFKQLEENINHGQKAI</sequence>
<dbReference type="GO" id="GO:0007165">
    <property type="term" value="P:signal transduction"/>
    <property type="evidence" value="ECO:0007669"/>
    <property type="project" value="UniProtKB-KW"/>
</dbReference>
<organism evidence="9 10">
    <name type="scientific">Glossina palpalis gambiensis</name>
    <dbReference type="NCBI Taxonomy" id="67801"/>
    <lineage>
        <taxon>Eukaryota</taxon>
        <taxon>Metazoa</taxon>
        <taxon>Ecdysozoa</taxon>
        <taxon>Arthropoda</taxon>
        <taxon>Hexapoda</taxon>
        <taxon>Insecta</taxon>
        <taxon>Pterygota</taxon>
        <taxon>Neoptera</taxon>
        <taxon>Endopterygota</taxon>
        <taxon>Diptera</taxon>
        <taxon>Brachycera</taxon>
        <taxon>Muscomorpha</taxon>
        <taxon>Hippoboscoidea</taxon>
        <taxon>Glossinidae</taxon>
        <taxon>Glossina</taxon>
    </lineage>
</organism>
<dbReference type="EMBL" id="JXJN01003396">
    <property type="status" value="NOT_ANNOTATED_CDS"/>
    <property type="molecule type" value="Genomic_DNA"/>
</dbReference>
<dbReference type="GO" id="GO:0030424">
    <property type="term" value="C:axon"/>
    <property type="evidence" value="ECO:0007669"/>
    <property type="project" value="TreeGrafter"/>
</dbReference>
<evidence type="ECO:0000256" key="8">
    <source>
        <dbReference type="RuleBase" id="RU363108"/>
    </source>
</evidence>
<keyword evidence="3 8" id="KW-0812">Transmembrane</keyword>
<evidence type="ECO:0000256" key="7">
    <source>
        <dbReference type="ARBA" id="ARBA00023224"/>
    </source>
</evidence>
<comment type="subcellular location">
    <subcellularLocation>
        <location evidence="1 8">Cell membrane</location>
        <topology evidence="1 8">Multi-pass membrane protein</topology>
    </subcellularLocation>
</comment>
<evidence type="ECO:0000256" key="3">
    <source>
        <dbReference type="ARBA" id="ARBA00022692"/>
    </source>
</evidence>
<accession>A0A1B0ATM8</accession>
<dbReference type="EnsemblMetazoa" id="GPPI008152-RA">
    <property type="protein sequence ID" value="GPPI008152-PA"/>
    <property type="gene ID" value="GPPI008152"/>
</dbReference>
<dbReference type="STRING" id="67801.A0A1B0ATM8"/>
<dbReference type="GO" id="GO:0030425">
    <property type="term" value="C:dendrite"/>
    <property type="evidence" value="ECO:0007669"/>
    <property type="project" value="TreeGrafter"/>
</dbReference>
<evidence type="ECO:0000256" key="5">
    <source>
        <dbReference type="ARBA" id="ARBA00023136"/>
    </source>
</evidence>
<evidence type="ECO:0000256" key="1">
    <source>
        <dbReference type="ARBA" id="ARBA00004651"/>
    </source>
</evidence>
<dbReference type="GO" id="GO:0008049">
    <property type="term" value="P:male courtship behavior"/>
    <property type="evidence" value="ECO:0007669"/>
    <property type="project" value="TreeGrafter"/>
</dbReference>
<protein>
    <recommendedName>
        <fullName evidence="8">Gustatory receptor</fullName>
    </recommendedName>
</protein>
<proteinExistence type="inferred from homology"/>
<feature type="transmembrane region" description="Helical" evidence="8">
    <location>
        <begin position="34"/>
        <end position="53"/>
    </location>
</feature>
<dbReference type="Proteomes" id="UP000092460">
    <property type="component" value="Unassembled WGS sequence"/>
</dbReference>
<dbReference type="AlphaFoldDB" id="A0A1B0ATM8"/>
<comment type="function">
    <text evidence="8">Gustatory receptor which mediates acceptance or avoidance behavior, depending on its substrates.</text>
</comment>
<name>A0A1B0ATM8_9MUSC</name>
<keyword evidence="6 8" id="KW-0675">Receptor</keyword>
<feature type="transmembrane region" description="Helical" evidence="8">
    <location>
        <begin position="320"/>
        <end position="338"/>
    </location>
</feature>
<dbReference type="VEuPathDB" id="VectorBase:GPPI008152"/>
<dbReference type="GO" id="GO:0043025">
    <property type="term" value="C:neuronal cell body"/>
    <property type="evidence" value="ECO:0007669"/>
    <property type="project" value="TreeGrafter"/>
</dbReference>
<keyword evidence="4 8" id="KW-1133">Transmembrane helix</keyword>
<reference evidence="9" key="2">
    <citation type="submission" date="2020-05" db="UniProtKB">
        <authorList>
            <consortium name="EnsemblMetazoa"/>
        </authorList>
    </citation>
    <scope>IDENTIFICATION</scope>
    <source>
        <strain evidence="9">IAEA</strain>
    </source>
</reference>
<feature type="transmembrane region" description="Helical" evidence="8">
    <location>
        <begin position="260"/>
        <end position="280"/>
    </location>
</feature>
<evidence type="ECO:0000256" key="2">
    <source>
        <dbReference type="ARBA" id="ARBA00022475"/>
    </source>
</evidence>
<dbReference type="GO" id="GO:0050909">
    <property type="term" value="P:sensory perception of taste"/>
    <property type="evidence" value="ECO:0007669"/>
    <property type="project" value="InterPro"/>
</dbReference>
<keyword evidence="5 8" id="KW-0472">Membrane</keyword>
<dbReference type="InterPro" id="IPR013604">
    <property type="entry name" value="7TM_chemorcpt"/>
</dbReference>
<comment type="similarity">
    <text evidence="8">Belongs to the insect chemoreceptor superfamily. Gustatory receptor (GR) family.</text>
</comment>
<evidence type="ECO:0000256" key="4">
    <source>
        <dbReference type="ARBA" id="ARBA00022989"/>
    </source>
</evidence>
<feature type="transmembrane region" description="Helical" evidence="8">
    <location>
        <begin position="186"/>
        <end position="207"/>
    </location>
</feature>
<feature type="transmembrane region" description="Helical" evidence="8">
    <location>
        <begin position="65"/>
        <end position="83"/>
    </location>
</feature>
<keyword evidence="10" id="KW-1185">Reference proteome</keyword>
<evidence type="ECO:0000313" key="10">
    <source>
        <dbReference type="Proteomes" id="UP000092460"/>
    </source>
</evidence>
<dbReference type="GO" id="GO:0005886">
    <property type="term" value="C:plasma membrane"/>
    <property type="evidence" value="ECO:0007669"/>
    <property type="project" value="UniProtKB-SubCell"/>
</dbReference>
<dbReference type="PANTHER" id="PTHR21143:SF133">
    <property type="entry name" value="GUSTATORY AND PHEROMONE RECEPTOR 32A-RELATED"/>
    <property type="match status" value="1"/>
</dbReference>
<evidence type="ECO:0000256" key="6">
    <source>
        <dbReference type="ARBA" id="ARBA00023170"/>
    </source>
</evidence>
<feature type="transmembrane region" description="Helical" evidence="8">
    <location>
        <begin position="151"/>
        <end position="174"/>
    </location>
</feature>
<dbReference type="Pfam" id="PF08395">
    <property type="entry name" value="7tm_7"/>
    <property type="match status" value="1"/>
</dbReference>
<reference evidence="10" key="1">
    <citation type="submission" date="2015-01" db="EMBL/GenBank/DDBJ databases">
        <authorList>
            <person name="Aksoy S."/>
            <person name="Warren W."/>
            <person name="Wilson R.K."/>
        </authorList>
    </citation>
    <scope>NUCLEOTIDE SEQUENCE [LARGE SCALE GENOMIC DNA]</scope>
    <source>
        <strain evidence="10">IAEA</strain>
    </source>
</reference>
<dbReference type="PANTHER" id="PTHR21143">
    <property type="entry name" value="INVERTEBRATE GUSTATORY RECEPTOR"/>
    <property type="match status" value="1"/>
</dbReference>
<dbReference type="GO" id="GO:0007635">
    <property type="term" value="P:chemosensory behavior"/>
    <property type="evidence" value="ECO:0007669"/>
    <property type="project" value="TreeGrafter"/>
</dbReference>
<evidence type="ECO:0000313" key="9">
    <source>
        <dbReference type="EnsemblMetazoa" id="GPPI008152-PA"/>
    </source>
</evidence>